<gene>
    <name evidence="2" type="ORF">NC799_16615</name>
</gene>
<evidence type="ECO:0008006" key="4">
    <source>
        <dbReference type="Google" id="ProtNLM"/>
    </source>
</evidence>
<evidence type="ECO:0000256" key="1">
    <source>
        <dbReference type="SAM" id="SignalP"/>
    </source>
</evidence>
<feature type="chain" id="PRO_5040938598" description="DUF4879 domain-containing protein" evidence="1">
    <location>
        <begin position="28"/>
        <end position="176"/>
    </location>
</feature>
<comment type="caution">
    <text evidence="2">The sequence shown here is derived from an EMBL/GenBank/DDBJ whole genome shotgun (WGS) entry which is preliminary data.</text>
</comment>
<feature type="signal peptide" evidence="1">
    <location>
        <begin position="1"/>
        <end position="27"/>
    </location>
</feature>
<sequence>MNIRKYLLSTILVFCFISFAGITPILANESTEVTTNIENSIDNNEESPSKDINLEKEVEIQPNGYVGGGVATSEGHKGYAEIGMDVVAPGVRIQSAYITYTIYKNFGEFDPRNNSPYRTIKKNYYPNGKSFIEDEFNVNLSAGKYQLKVSGYMFSYDSSDIPLTIQQFWSRPFTVN</sequence>
<proteinExistence type="predicted"/>
<protein>
    <recommendedName>
        <fullName evidence="4">DUF4879 domain-containing protein</fullName>
    </recommendedName>
</protein>
<reference evidence="2" key="1">
    <citation type="submission" date="2022-06" db="EMBL/GenBank/DDBJ databases">
        <title>Aquibacillus sp. a new bacterium isolated from soil saline samples.</title>
        <authorList>
            <person name="Galisteo C."/>
            <person name="De La Haba R."/>
            <person name="Sanchez-Porro C."/>
            <person name="Ventosa A."/>
        </authorList>
    </citation>
    <scope>NUCLEOTIDE SEQUENCE</scope>
    <source>
        <strain evidence="2">3ASR75-54</strain>
    </source>
</reference>
<keyword evidence="1" id="KW-0732">Signal</keyword>
<organism evidence="2 3">
    <name type="scientific">Aquibacillus salsiterrae</name>
    <dbReference type="NCBI Taxonomy" id="2950439"/>
    <lineage>
        <taxon>Bacteria</taxon>
        <taxon>Bacillati</taxon>
        <taxon>Bacillota</taxon>
        <taxon>Bacilli</taxon>
        <taxon>Bacillales</taxon>
        <taxon>Bacillaceae</taxon>
        <taxon>Aquibacillus</taxon>
    </lineage>
</organism>
<evidence type="ECO:0000313" key="3">
    <source>
        <dbReference type="Proteomes" id="UP001145069"/>
    </source>
</evidence>
<keyword evidence="3" id="KW-1185">Reference proteome</keyword>
<name>A0A9X3WJI8_9BACI</name>
<dbReference type="Proteomes" id="UP001145069">
    <property type="component" value="Unassembled WGS sequence"/>
</dbReference>
<dbReference type="RefSeq" id="WP_272447571.1">
    <property type="nucleotide sequence ID" value="NZ_JAMQKC010000029.1"/>
</dbReference>
<dbReference type="EMBL" id="JAMQKC010000029">
    <property type="protein sequence ID" value="MDC3418504.1"/>
    <property type="molecule type" value="Genomic_DNA"/>
</dbReference>
<dbReference type="AlphaFoldDB" id="A0A9X3WJI8"/>
<evidence type="ECO:0000313" key="2">
    <source>
        <dbReference type="EMBL" id="MDC3418504.1"/>
    </source>
</evidence>
<accession>A0A9X3WJI8</accession>